<dbReference type="Proteomes" id="UP000717585">
    <property type="component" value="Unassembled WGS sequence"/>
</dbReference>
<gene>
    <name evidence="1" type="ORF">J8273_7577</name>
</gene>
<organism evidence="1 2">
    <name type="scientific">Carpediemonas membranifera</name>
    <dbReference type="NCBI Taxonomy" id="201153"/>
    <lineage>
        <taxon>Eukaryota</taxon>
        <taxon>Metamonada</taxon>
        <taxon>Carpediemonas-like organisms</taxon>
        <taxon>Carpediemonas</taxon>
    </lineage>
</organism>
<sequence length="281" mass="31787">MELDIAYQLVALKEMKSIESLKINSITIQKEKVRKAVILAFAQSPAGKKWVTSTLRLCADRYSASIQYNVQSMLFGMNSNATFNEEAAIATLRVHERLVTPLHQSVFANMVRAKHKTPTLDDFLDTACVFPTFTELDRLAAWVGERNPSVWVIMTEARITGVLDGEIYEPLLRAVADDVDRFTFGSPEKFLQLTDTSLDYAVESVQIKDYANRRCLVKWIGYPVPVTVPLTDTLRELEAGETSGFVGVRREITFSGRGRTTGEIQNNLFRRREPERDVSEE</sequence>
<evidence type="ECO:0000313" key="2">
    <source>
        <dbReference type="Proteomes" id="UP000717585"/>
    </source>
</evidence>
<name>A0A8J6AQE5_9EUKA</name>
<reference evidence="1" key="1">
    <citation type="submission" date="2021-05" db="EMBL/GenBank/DDBJ databases">
        <title>A free-living protist that lacks canonical eukaryotic 1 DNA replication and segregation systems.</title>
        <authorList>
            <person name="Salas-Leiva D.E."/>
            <person name="Tromer E.C."/>
            <person name="Curtis B.A."/>
            <person name="Jerlstrom-Hultqvist J."/>
            <person name="Kolisko M."/>
            <person name="Yi Z."/>
            <person name="Salas-Leiva J.S."/>
            <person name="Gallot-Lavallee L."/>
            <person name="Kops G.J.P.L."/>
            <person name="Archibald J.M."/>
            <person name="Simpson A.G.B."/>
            <person name="Roger A.J."/>
        </authorList>
    </citation>
    <scope>NUCLEOTIDE SEQUENCE</scope>
    <source>
        <strain evidence="1">BICM</strain>
    </source>
</reference>
<accession>A0A8J6AQE5</accession>
<evidence type="ECO:0000313" key="1">
    <source>
        <dbReference type="EMBL" id="KAG9391336.1"/>
    </source>
</evidence>
<proteinExistence type="predicted"/>
<comment type="caution">
    <text evidence="1">The sequence shown here is derived from an EMBL/GenBank/DDBJ whole genome shotgun (WGS) entry which is preliminary data.</text>
</comment>
<protein>
    <submittedName>
        <fullName evidence="1">Uncharacterized protein</fullName>
    </submittedName>
</protein>
<keyword evidence="2" id="KW-1185">Reference proteome</keyword>
<dbReference type="EMBL" id="JAHDYR010000056">
    <property type="protein sequence ID" value="KAG9391336.1"/>
    <property type="molecule type" value="Genomic_DNA"/>
</dbReference>
<dbReference type="AlphaFoldDB" id="A0A8J6AQE5"/>